<evidence type="ECO:0000313" key="15">
    <source>
        <dbReference type="EMBL" id="THV27011.1"/>
    </source>
</evidence>
<evidence type="ECO:0000256" key="12">
    <source>
        <dbReference type="SAM" id="Phobius"/>
    </source>
</evidence>
<feature type="domain" description="PASTA" evidence="14">
    <location>
        <begin position="445"/>
        <end position="517"/>
    </location>
</feature>
<dbReference type="GO" id="GO:0004674">
    <property type="term" value="F:protein serine/threonine kinase activity"/>
    <property type="evidence" value="ECO:0007669"/>
    <property type="project" value="UniProtKB-KW"/>
</dbReference>
<dbReference type="InterPro" id="IPR005543">
    <property type="entry name" value="PASTA_dom"/>
</dbReference>
<keyword evidence="7 10" id="KW-0067">ATP-binding</keyword>
<dbReference type="Pfam" id="PF00069">
    <property type="entry name" value="Pkinase"/>
    <property type="match status" value="1"/>
</dbReference>
<dbReference type="FunFam" id="1.10.510.10:FF:000021">
    <property type="entry name" value="Serine/threonine protein kinase"/>
    <property type="match status" value="1"/>
</dbReference>
<feature type="compositionally biased region" description="Acidic residues" evidence="11">
    <location>
        <begin position="399"/>
        <end position="416"/>
    </location>
</feature>
<evidence type="ECO:0000256" key="5">
    <source>
        <dbReference type="ARBA" id="ARBA00022741"/>
    </source>
</evidence>
<keyword evidence="3" id="KW-0808">Transferase</keyword>
<evidence type="ECO:0000256" key="7">
    <source>
        <dbReference type="ARBA" id="ARBA00022840"/>
    </source>
</evidence>
<evidence type="ECO:0000259" key="14">
    <source>
        <dbReference type="PROSITE" id="PS51178"/>
    </source>
</evidence>
<evidence type="ECO:0000256" key="1">
    <source>
        <dbReference type="ARBA" id="ARBA00012513"/>
    </source>
</evidence>
<dbReference type="AlphaFoldDB" id="A0A4S8PBA3"/>
<dbReference type="PROSITE" id="PS00107">
    <property type="entry name" value="PROTEIN_KINASE_ATP"/>
    <property type="match status" value="1"/>
</dbReference>
<feature type="transmembrane region" description="Helical" evidence="12">
    <location>
        <begin position="335"/>
        <end position="357"/>
    </location>
</feature>
<dbReference type="InterPro" id="IPR000719">
    <property type="entry name" value="Prot_kinase_dom"/>
</dbReference>
<name>A0A4S8PBA3_9ACTN</name>
<evidence type="ECO:0000256" key="4">
    <source>
        <dbReference type="ARBA" id="ARBA00022737"/>
    </source>
</evidence>
<dbReference type="Gene3D" id="1.10.510.10">
    <property type="entry name" value="Transferase(Phosphotransferase) domain 1"/>
    <property type="match status" value="1"/>
</dbReference>
<reference evidence="15 16" key="1">
    <citation type="journal article" date="2018" name="Int. J. Syst. Evol. Microbiol.">
        <title>Glycomyces paridis sp. nov., isolated from the medicinal plant Paris polyphylla.</title>
        <authorList>
            <person name="Fang X.M."/>
            <person name="Bai J.L."/>
            <person name="Su J."/>
            <person name="Zhao L.L."/>
            <person name="Liu H.Y."/>
            <person name="Ma B.P."/>
            <person name="Zhang Y.Q."/>
            <person name="Yu L.Y."/>
        </authorList>
    </citation>
    <scope>NUCLEOTIDE SEQUENCE [LARGE SCALE GENOMIC DNA]</scope>
    <source>
        <strain evidence="15 16">CPCC 204357</strain>
    </source>
</reference>
<keyword evidence="16" id="KW-1185">Reference proteome</keyword>
<feature type="compositionally biased region" description="Low complexity" evidence="11">
    <location>
        <begin position="417"/>
        <end position="426"/>
    </location>
</feature>
<comment type="catalytic activity">
    <reaction evidence="8">
        <text>L-threonyl-[protein] + ATP = O-phospho-L-threonyl-[protein] + ADP + H(+)</text>
        <dbReference type="Rhea" id="RHEA:46608"/>
        <dbReference type="Rhea" id="RHEA-COMP:11060"/>
        <dbReference type="Rhea" id="RHEA-COMP:11605"/>
        <dbReference type="ChEBI" id="CHEBI:15378"/>
        <dbReference type="ChEBI" id="CHEBI:30013"/>
        <dbReference type="ChEBI" id="CHEBI:30616"/>
        <dbReference type="ChEBI" id="CHEBI:61977"/>
        <dbReference type="ChEBI" id="CHEBI:456216"/>
        <dbReference type="EC" id="2.7.11.1"/>
    </reaction>
</comment>
<dbReference type="Gene3D" id="3.30.200.20">
    <property type="entry name" value="Phosphorylase Kinase, domain 1"/>
    <property type="match status" value="1"/>
</dbReference>
<gene>
    <name evidence="15" type="ORF">E9998_16145</name>
</gene>
<feature type="binding site" evidence="10">
    <location>
        <position position="53"/>
    </location>
    <ligand>
        <name>ATP</name>
        <dbReference type="ChEBI" id="CHEBI:30616"/>
    </ligand>
</feature>
<evidence type="ECO:0000259" key="13">
    <source>
        <dbReference type="PROSITE" id="PS50011"/>
    </source>
</evidence>
<organism evidence="15 16">
    <name type="scientific">Glycomyces paridis</name>
    <dbReference type="NCBI Taxonomy" id="2126555"/>
    <lineage>
        <taxon>Bacteria</taxon>
        <taxon>Bacillati</taxon>
        <taxon>Actinomycetota</taxon>
        <taxon>Actinomycetes</taxon>
        <taxon>Glycomycetales</taxon>
        <taxon>Glycomycetaceae</taxon>
        <taxon>Glycomyces</taxon>
    </lineage>
</organism>
<feature type="domain" description="Protein kinase" evidence="13">
    <location>
        <begin position="24"/>
        <end position="294"/>
    </location>
</feature>
<evidence type="ECO:0000256" key="6">
    <source>
        <dbReference type="ARBA" id="ARBA00022777"/>
    </source>
</evidence>
<keyword evidence="12" id="KW-1133">Transmembrane helix</keyword>
<keyword evidence="6 15" id="KW-0418">Kinase</keyword>
<dbReference type="SUPFAM" id="SSF56112">
    <property type="entry name" value="Protein kinase-like (PK-like)"/>
    <property type="match status" value="1"/>
</dbReference>
<comment type="catalytic activity">
    <reaction evidence="9">
        <text>L-seryl-[protein] + ATP = O-phospho-L-seryl-[protein] + ADP + H(+)</text>
        <dbReference type="Rhea" id="RHEA:17989"/>
        <dbReference type="Rhea" id="RHEA-COMP:9863"/>
        <dbReference type="Rhea" id="RHEA-COMP:11604"/>
        <dbReference type="ChEBI" id="CHEBI:15378"/>
        <dbReference type="ChEBI" id="CHEBI:29999"/>
        <dbReference type="ChEBI" id="CHEBI:30616"/>
        <dbReference type="ChEBI" id="CHEBI:83421"/>
        <dbReference type="ChEBI" id="CHEBI:456216"/>
        <dbReference type="EC" id="2.7.11.1"/>
    </reaction>
</comment>
<dbReference type="CDD" id="cd06577">
    <property type="entry name" value="PASTA_pknB"/>
    <property type="match status" value="1"/>
</dbReference>
<feature type="region of interest" description="Disordered" evidence="11">
    <location>
        <begin position="299"/>
        <end position="327"/>
    </location>
</feature>
<dbReference type="GO" id="GO:0005524">
    <property type="term" value="F:ATP binding"/>
    <property type="evidence" value="ECO:0007669"/>
    <property type="project" value="UniProtKB-UniRule"/>
</dbReference>
<evidence type="ECO:0000256" key="8">
    <source>
        <dbReference type="ARBA" id="ARBA00047899"/>
    </source>
</evidence>
<keyword evidence="5 10" id="KW-0547">Nucleotide-binding</keyword>
<accession>A0A4S8PBA3</accession>
<dbReference type="PANTHER" id="PTHR43289:SF6">
    <property type="entry name" value="SERINE_THREONINE-PROTEIN KINASE NEKL-3"/>
    <property type="match status" value="1"/>
</dbReference>
<dbReference type="InterPro" id="IPR008271">
    <property type="entry name" value="Ser/Thr_kinase_AS"/>
</dbReference>
<dbReference type="GO" id="GO:0045717">
    <property type="term" value="P:negative regulation of fatty acid biosynthetic process"/>
    <property type="evidence" value="ECO:0007669"/>
    <property type="project" value="UniProtKB-ARBA"/>
</dbReference>
<evidence type="ECO:0000313" key="16">
    <source>
        <dbReference type="Proteomes" id="UP000305792"/>
    </source>
</evidence>
<dbReference type="InterPro" id="IPR017441">
    <property type="entry name" value="Protein_kinase_ATP_BS"/>
</dbReference>
<comment type="caution">
    <text evidence="15">The sequence shown here is derived from an EMBL/GenBank/DDBJ whole genome shotgun (WGS) entry which is preliminary data.</text>
</comment>
<evidence type="ECO:0000256" key="11">
    <source>
        <dbReference type="SAM" id="MobiDB-lite"/>
    </source>
</evidence>
<dbReference type="PANTHER" id="PTHR43289">
    <property type="entry name" value="MITOGEN-ACTIVATED PROTEIN KINASE KINASE KINASE 20-RELATED"/>
    <property type="match status" value="1"/>
</dbReference>
<dbReference type="EMBL" id="STGX01000012">
    <property type="protein sequence ID" value="THV27011.1"/>
    <property type="molecule type" value="Genomic_DNA"/>
</dbReference>
<evidence type="ECO:0000256" key="3">
    <source>
        <dbReference type="ARBA" id="ARBA00022679"/>
    </source>
</evidence>
<dbReference type="PROSITE" id="PS50011">
    <property type="entry name" value="PROTEIN_KINASE_DOM"/>
    <property type="match status" value="1"/>
</dbReference>
<feature type="compositionally biased region" description="Acidic residues" evidence="11">
    <location>
        <begin position="305"/>
        <end position="318"/>
    </location>
</feature>
<dbReference type="InterPro" id="IPR011009">
    <property type="entry name" value="Kinase-like_dom_sf"/>
</dbReference>
<keyword evidence="12" id="KW-0812">Transmembrane</keyword>
<keyword evidence="2 15" id="KW-0723">Serine/threonine-protein kinase</keyword>
<dbReference type="Gene3D" id="3.30.10.20">
    <property type="match status" value="1"/>
</dbReference>
<sequence length="528" mass="55378">MTRRPREPPLGAALEPGDVIAGRYRLDAHIGAGGMGSVWRSHDLRLRRTVAVKVLKRGLASAAQPEERFQREAQALAALSGPAFTAVHDYGEDAAGEDTVRYIVMEYVDGDSVEAVLDRRGRLTADETLLLVAEVAEALDLAHRTGVVHRDVKPANLILDAESRVRVVDFGIATLSGATSLTVSGTILGTLRYAAPEVFRSRDATAKSDLYALGALAYECLTGSPPFTGDSPESIMAGHLYEEPEPLPDTVPAAIASIVLRALQKEPDDRWESGAAMAAACRAAASEDANHSSFGVVIGERSDLDPDPEPEPESEPELEPAAGTLAEDRRPGRRLALVLAAVLVVLLAGSLLAWRYWPDRDGPGEGATGRIAAGAETTTTGESPDPSGSADPGASPETADSDDPGSNDGTDDDGEDTTVGTETGGTDPDEDDTGGGSTTGTDEHDEERTVPDVRFIEYADAVAELNAAGFTEVSKYETMDWSDSASGIIPSGCEVVAQDPVDTTASPDTTITLGVYWTAMPGGSDSMC</sequence>
<proteinExistence type="predicted"/>
<dbReference type="PROSITE" id="PS00108">
    <property type="entry name" value="PROTEIN_KINASE_ST"/>
    <property type="match status" value="1"/>
</dbReference>
<evidence type="ECO:0000256" key="9">
    <source>
        <dbReference type="ARBA" id="ARBA00048679"/>
    </source>
</evidence>
<dbReference type="FunFam" id="3.30.200.20:FF:000035">
    <property type="entry name" value="Serine/threonine protein kinase Stk1"/>
    <property type="match status" value="1"/>
</dbReference>
<protein>
    <recommendedName>
        <fullName evidence="1">non-specific serine/threonine protein kinase</fullName>
        <ecNumber evidence="1">2.7.11.1</ecNumber>
    </recommendedName>
</protein>
<dbReference type="EC" id="2.7.11.1" evidence="1"/>
<keyword evidence="4" id="KW-0677">Repeat</keyword>
<dbReference type="CDD" id="cd14014">
    <property type="entry name" value="STKc_PknB_like"/>
    <property type="match status" value="1"/>
</dbReference>
<feature type="region of interest" description="Disordered" evidence="11">
    <location>
        <begin position="376"/>
        <end position="450"/>
    </location>
</feature>
<keyword evidence="12" id="KW-0472">Membrane</keyword>
<evidence type="ECO:0000256" key="2">
    <source>
        <dbReference type="ARBA" id="ARBA00022527"/>
    </source>
</evidence>
<evidence type="ECO:0000256" key="10">
    <source>
        <dbReference type="PROSITE-ProRule" id="PRU10141"/>
    </source>
</evidence>
<dbReference type="PROSITE" id="PS51178">
    <property type="entry name" value="PASTA"/>
    <property type="match status" value="1"/>
</dbReference>
<dbReference type="Pfam" id="PF03793">
    <property type="entry name" value="PASTA"/>
    <property type="match status" value="1"/>
</dbReference>
<dbReference type="SMART" id="SM00220">
    <property type="entry name" value="S_TKc"/>
    <property type="match status" value="1"/>
</dbReference>
<dbReference type="Proteomes" id="UP000305792">
    <property type="component" value="Unassembled WGS sequence"/>
</dbReference>